<reference evidence="2" key="1">
    <citation type="journal article" date="2013" name="Genetics">
        <title>The draft genome and transcriptome of Panagrellus redivivus are shaped by the harsh demands of a free-living lifestyle.</title>
        <authorList>
            <person name="Srinivasan J."/>
            <person name="Dillman A.R."/>
            <person name="Macchietto M.G."/>
            <person name="Heikkinen L."/>
            <person name="Lakso M."/>
            <person name="Fracchia K.M."/>
            <person name="Antoshechkin I."/>
            <person name="Mortazavi A."/>
            <person name="Wong G."/>
            <person name="Sternberg P.W."/>
        </authorList>
    </citation>
    <scope>NUCLEOTIDE SEQUENCE [LARGE SCALE GENOMIC DNA]</scope>
    <source>
        <strain evidence="2">MT8872</strain>
    </source>
</reference>
<dbReference type="SUPFAM" id="SSF49785">
    <property type="entry name" value="Galactose-binding domain-like"/>
    <property type="match status" value="1"/>
</dbReference>
<feature type="domain" description="BACK" evidence="1">
    <location>
        <begin position="3"/>
        <end position="75"/>
    </location>
</feature>
<dbReference type="InterPro" id="IPR052407">
    <property type="entry name" value="BTB_POZ_domain_cont_9"/>
</dbReference>
<accession>A0A7E4VK35</accession>
<organism evidence="2 3">
    <name type="scientific">Panagrellus redivivus</name>
    <name type="common">Microworm</name>
    <dbReference type="NCBI Taxonomy" id="6233"/>
    <lineage>
        <taxon>Eukaryota</taxon>
        <taxon>Metazoa</taxon>
        <taxon>Ecdysozoa</taxon>
        <taxon>Nematoda</taxon>
        <taxon>Chromadorea</taxon>
        <taxon>Rhabditida</taxon>
        <taxon>Tylenchina</taxon>
        <taxon>Panagrolaimomorpha</taxon>
        <taxon>Panagrolaimoidea</taxon>
        <taxon>Panagrolaimidae</taxon>
        <taxon>Panagrellus</taxon>
    </lineage>
</organism>
<evidence type="ECO:0000259" key="1">
    <source>
        <dbReference type="Pfam" id="PF07707"/>
    </source>
</evidence>
<dbReference type="AlphaFoldDB" id="A0A7E4VK35"/>
<reference evidence="3" key="2">
    <citation type="submission" date="2020-10" db="UniProtKB">
        <authorList>
            <consortium name="WormBaseParasite"/>
        </authorList>
    </citation>
    <scope>IDENTIFICATION</scope>
</reference>
<dbReference type="Gene3D" id="1.25.40.420">
    <property type="match status" value="1"/>
</dbReference>
<dbReference type="GO" id="GO:0048512">
    <property type="term" value="P:circadian behavior"/>
    <property type="evidence" value="ECO:0007669"/>
    <property type="project" value="TreeGrafter"/>
</dbReference>
<dbReference type="InterPro" id="IPR008979">
    <property type="entry name" value="Galactose-bd-like_sf"/>
</dbReference>
<protein>
    <submittedName>
        <fullName evidence="3">BACK domain-containing protein</fullName>
    </submittedName>
</protein>
<dbReference type="PANTHER" id="PTHR46306:SF1">
    <property type="entry name" value="BTB_POZ DOMAIN-CONTAINING PROTEIN 9"/>
    <property type="match status" value="1"/>
</dbReference>
<dbReference type="Gene3D" id="2.60.120.260">
    <property type="entry name" value="Galactose-binding domain-like"/>
    <property type="match status" value="1"/>
</dbReference>
<keyword evidence="2" id="KW-1185">Reference proteome</keyword>
<dbReference type="Proteomes" id="UP000492821">
    <property type="component" value="Unassembled WGS sequence"/>
</dbReference>
<proteinExistence type="predicted"/>
<evidence type="ECO:0000313" key="2">
    <source>
        <dbReference type="Proteomes" id="UP000492821"/>
    </source>
</evidence>
<dbReference type="GO" id="GO:0005737">
    <property type="term" value="C:cytoplasm"/>
    <property type="evidence" value="ECO:0007669"/>
    <property type="project" value="TreeGrafter"/>
</dbReference>
<sequence>MRNNTFNIFTCDHFKKLSTTALTYILKDSGLYVPDIIIFRGFVEWMKANPAGSDHFPELLKHIKLNSISLSDVITAIRPLKLIDGNDFMDIVCEQAKTAKASYAIGNALTSPLDVEVNFNDKIQFSSTQGPIGVRNEVVTIDLQRLVMVNAFEMKLSDGDQSYWIEISEDNVIWVRIIDYSNYICRSIQRLHFEKHPVRFIRIHGTASEGTFEIVSFDAFFTMEQVNVDPETNIVIPSANVALADKNAIVIQGHDFNGPNVMLNGCTSDSTHTWHFIDDNPIIVQLPQPYLLDSMNLLLFSFQLPEN</sequence>
<dbReference type="PANTHER" id="PTHR46306">
    <property type="entry name" value="BTB/POZ DOMAIN-CONTAINING PROTEIN 9"/>
    <property type="match status" value="1"/>
</dbReference>
<evidence type="ECO:0000313" key="3">
    <source>
        <dbReference type="WBParaSite" id="Pan_g21906.t1"/>
    </source>
</evidence>
<dbReference type="GO" id="GO:0008344">
    <property type="term" value="P:adult locomotory behavior"/>
    <property type="evidence" value="ECO:0007669"/>
    <property type="project" value="TreeGrafter"/>
</dbReference>
<dbReference type="Pfam" id="PF07707">
    <property type="entry name" value="BACK"/>
    <property type="match status" value="1"/>
</dbReference>
<dbReference type="GO" id="GO:0050804">
    <property type="term" value="P:modulation of chemical synaptic transmission"/>
    <property type="evidence" value="ECO:0007669"/>
    <property type="project" value="TreeGrafter"/>
</dbReference>
<name>A0A7E4VK35_PANRE</name>
<dbReference type="InterPro" id="IPR011705">
    <property type="entry name" value="BACK"/>
</dbReference>
<dbReference type="WBParaSite" id="Pan_g21906.t1">
    <property type="protein sequence ID" value="Pan_g21906.t1"/>
    <property type="gene ID" value="Pan_g21906"/>
</dbReference>